<feature type="transmembrane region" description="Helical" evidence="6">
    <location>
        <begin position="106"/>
        <end position="125"/>
    </location>
</feature>
<dbReference type="GO" id="GO:0022857">
    <property type="term" value="F:transmembrane transporter activity"/>
    <property type="evidence" value="ECO:0007669"/>
    <property type="project" value="InterPro"/>
</dbReference>
<feature type="transmembrane region" description="Helical" evidence="6">
    <location>
        <begin position="166"/>
        <end position="186"/>
    </location>
</feature>
<feature type="transmembrane region" description="Helical" evidence="6">
    <location>
        <begin position="306"/>
        <end position="324"/>
    </location>
</feature>
<dbReference type="Proteomes" id="UP000473470">
    <property type="component" value="Unassembled WGS sequence"/>
</dbReference>
<feature type="domain" description="Major facilitator superfamily (MFS) profile" evidence="7">
    <location>
        <begin position="40"/>
        <end position="455"/>
    </location>
</feature>
<comment type="caution">
    <text evidence="8">The sequence shown here is derived from an EMBL/GenBank/DDBJ whole genome shotgun (WGS) entry which is preliminary data.</text>
</comment>
<feature type="transmembrane region" description="Helical" evidence="6">
    <location>
        <begin position="423"/>
        <end position="448"/>
    </location>
</feature>
<evidence type="ECO:0000256" key="5">
    <source>
        <dbReference type="ARBA" id="ARBA00023136"/>
    </source>
</evidence>
<sequence length="455" mass="48680">MRTPSTLEPVKPAVGAIHAENDQSLEVFEQHVVRKVSRRLIGFLFILFAFSFLDRINIGFAGLTMAADLKLTGTMFGMAGAVFYVTYVMFGIPSNLALGKIGARRWIATIMVAWGLASACTAFAHDASSLYLLRALVGMCEAGFLPGMLVYLTYWFPRAYRARANALFMIAMPVTTALGAAASGYLLRLDGVLGLAGWHWLFVVEGLPASLLGVAVWFYLDDKPADARWLTEKEKRTLQALLSAEASPVAADGGAAQSRESGGVMQLATLKFAVAYFCLVNSLSLVSMWVPQIVKSFDVSNSNLKVGLLSALPQICTIVGMLAWGAHSDRRQERRWHLVLPMLFAAAGWTLAVVGEVPQMRLTGIAMASTGAYTAMAIFWTMPDTVLSQHAKAIGIAVINATGNIGSALSPLIVGMLKDVTHSFAAGLLYAVATLLIGSVIALSLPVIKLAKGGT</sequence>
<dbReference type="InterPro" id="IPR011701">
    <property type="entry name" value="MFS"/>
</dbReference>
<feature type="transmembrane region" description="Helical" evidence="6">
    <location>
        <begin position="360"/>
        <end position="381"/>
    </location>
</feature>
<feature type="transmembrane region" description="Helical" evidence="6">
    <location>
        <begin position="198"/>
        <end position="220"/>
    </location>
</feature>
<keyword evidence="2" id="KW-0813">Transport</keyword>
<evidence type="ECO:0000256" key="4">
    <source>
        <dbReference type="ARBA" id="ARBA00022989"/>
    </source>
</evidence>
<protein>
    <submittedName>
        <fullName evidence="8">MFS transporter</fullName>
    </submittedName>
</protein>
<feature type="transmembrane region" description="Helical" evidence="6">
    <location>
        <begin position="40"/>
        <end position="63"/>
    </location>
</feature>
<feature type="transmembrane region" description="Helical" evidence="6">
    <location>
        <begin position="336"/>
        <end position="354"/>
    </location>
</feature>
<comment type="subcellular location">
    <subcellularLocation>
        <location evidence="1">Membrane</location>
        <topology evidence="1">Multi-pass membrane protein</topology>
    </subcellularLocation>
</comment>
<dbReference type="InterPro" id="IPR020846">
    <property type="entry name" value="MFS_dom"/>
</dbReference>
<dbReference type="FunFam" id="1.20.1250.20:FF:000018">
    <property type="entry name" value="MFS transporter permease"/>
    <property type="match status" value="1"/>
</dbReference>
<evidence type="ECO:0000259" key="7">
    <source>
        <dbReference type="PROSITE" id="PS50850"/>
    </source>
</evidence>
<dbReference type="EMBL" id="VZOK01000007">
    <property type="protein sequence ID" value="KAB0639959.1"/>
    <property type="molecule type" value="Genomic_DNA"/>
</dbReference>
<keyword evidence="3 6" id="KW-0812">Transmembrane</keyword>
<dbReference type="Pfam" id="PF07690">
    <property type="entry name" value="MFS_1"/>
    <property type="match status" value="1"/>
</dbReference>
<dbReference type="PANTHER" id="PTHR43791:SF102">
    <property type="entry name" value="4-HYDROXYPHENYLACETATE CATABOLISM PROTEIN"/>
    <property type="match status" value="1"/>
</dbReference>
<reference evidence="8 11" key="2">
    <citation type="submission" date="2019-09" db="EMBL/GenBank/DDBJ databases">
        <title>Draft genome sequences of 48 bacterial type strains from the CCUG.</title>
        <authorList>
            <person name="Tunovic T."/>
            <person name="Pineiro-Iglesias B."/>
            <person name="Unosson C."/>
            <person name="Inganas E."/>
            <person name="Ohlen M."/>
            <person name="Cardew S."/>
            <person name="Jensie-Markopoulos S."/>
            <person name="Salva-Serra F."/>
            <person name="Jaen-Luchoro D."/>
            <person name="Karlsson R."/>
            <person name="Svensson-Stadler L."/>
            <person name="Chun J."/>
            <person name="Moore E."/>
        </authorList>
    </citation>
    <scope>NUCLEOTIDE SEQUENCE [LARGE SCALE GENOMIC DNA]</scope>
    <source>
        <strain evidence="8 11">CCUG 65686</strain>
    </source>
</reference>
<dbReference type="Gene3D" id="1.20.1250.20">
    <property type="entry name" value="MFS general substrate transporter like domains"/>
    <property type="match status" value="2"/>
</dbReference>
<dbReference type="GO" id="GO:0005886">
    <property type="term" value="C:plasma membrane"/>
    <property type="evidence" value="ECO:0007669"/>
    <property type="project" value="TreeGrafter"/>
</dbReference>
<feature type="transmembrane region" description="Helical" evidence="6">
    <location>
        <begin position="273"/>
        <end position="294"/>
    </location>
</feature>
<proteinExistence type="predicted"/>
<evidence type="ECO:0000256" key="6">
    <source>
        <dbReference type="SAM" id="Phobius"/>
    </source>
</evidence>
<name>A0A6L3N2I3_9BURK</name>
<dbReference type="RefSeq" id="WP_059564862.1">
    <property type="nucleotide sequence ID" value="NZ_CABVPM010000026.1"/>
</dbReference>
<feature type="transmembrane region" description="Helical" evidence="6">
    <location>
        <begin position="393"/>
        <end position="417"/>
    </location>
</feature>
<evidence type="ECO:0000256" key="2">
    <source>
        <dbReference type="ARBA" id="ARBA00022448"/>
    </source>
</evidence>
<dbReference type="EMBL" id="QTPM01000017">
    <property type="protein sequence ID" value="RQY92224.1"/>
    <property type="molecule type" value="Genomic_DNA"/>
</dbReference>
<evidence type="ECO:0000256" key="3">
    <source>
        <dbReference type="ARBA" id="ARBA00022692"/>
    </source>
</evidence>
<organism evidence="8 11">
    <name type="scientific">Burkholderia stagnalis</name>
    <dbReference type="NCBI Taxonomy" id="1503054"/>
    <lineage>
        <taxon>Bacteria</taxon>
        <taxon>Pseudomonadati</taxon>
        <taxon>Pseudomonadota</taxon>
        <taxon>Betaproteobacteria</taxon>
        <taxon>Burkholderiales</taxon>
        <taxon>Burkholderiaceae</taxon>
        <taxon>Burkholderia</taxon>
        <taxon>Burkholderia cepacia complex</taxon>
    </lineage>
</organism>
<dbReference type="Proteomes" id="UP000281098">
    <property type="component" value="Unassembled WGS sequence"/>
</dbReference>
<evidence type="ECO:0000313" key="9">
    <source>
        <dbReference type="EMBL" id="RQY92224.1"/>
    </source>
</evidence>
<dbReference type="AlphaFoldDB" id="A0A6L3N2I3"/>
<dbReference type="CDD" id="cd17319">
    <property type="entry name" value="MFS_ExuT_GudP_like"/>
    <property type="match status" value="1"/>
</dbReference>
<dbReference type="PANTHER" id="PTHR43791">
    <property type="entry name" value="PERMEASE-RELATED"/>
    <property type="match status" value="1"/>
</dbReference>
<evidence type="ECO:0000313" key="10">
    <source>
        <dbReference type="Proteomes" id="UP000281098"/>
    </source>
</evidence>
<dbReference type="PROSITE" id="PS50850">
    <property type="entry name" value="MFS"/>
    <property type="match status" value="1"/>
</dbReference>
<evidence type="ECO:0000313" key="8">
    <source>
        <dbReference type="EMBL" id="KAB0639959.1"/>
    </source>
</evidence>
<accession>A0A6L3N2I3</accession>
<dbReference type="InterPro" id="IPR036259">
    <property type="entry name" value="MFS_trans_sf"/>
</dbReference>
<feature type="transmembrane region" description="Helical" evidence="6">
    <location>
        <begin position="131"/>
        <end position="154"/>
    </location>
</feature>
<gene>
    <name evidence="9" type="ORF">DF017_15475</name>
    <name evidence="8" type="ORF">F7R25_06495</name>
</gene>
<evidence type="ECO:0000313" key="11">
    <source>
        <dbReference type="Proteomes" id="UP000473470"/>
    </source>
</evidence>
<keyword evidence="10" id="KW-1185">Reference proteome</keyword>
<keyword evidence="4 6" id="KW-1133">Transmembrane helix</keyword>
<keyword evidence="5 6" id="KW-0472">Membrane</keyword>
<dbReference type="SUPFAM" id="SSF103473">
    <property type="entry name" value="MFS general substrate transporter"/>
    <property type="match status" value="1"/>
</dbReference>
<feature type="transmembrane region" description="Helical" evidence="6">
    <location>
        <begin position="75"/>
        <end position="94"/>
    </location>
</feature>
<reference evidence="9 10" key="1">
    <citation type="submission" date="2018-08" db="EMBL/GenBank/DDBJ databases">
        <title>Comparative analysis of Burkholderia isolates from Puerto Rico.</title>
        <authorList>
            <person name="Hall C."/>
            <person name="Sahl J."/>
            <person name="Wagner D."/>
        </authorList>
    </citation>
    <scope>NUCLEOTIDE SEQUENCE [LARGE SCALE GENOMIC DNA]</scope>
    <source>
        <strain evidence="9 10">Bp8966</strain>
    </source>
</reference>
<evidence type="ECO:0000256" key="1">
    <source>
        <dbReference type="ARBA" id="ARBA00004141"/>
    </source>
</evidence>